<evidence type="ECO:0000256" key="1">
    <source>
        <dbReference type="ARBA" id="ARBA00010876"/>
    </source>
</evidence>
<dbReference type="PANTHER" id="PTHR21600:SF87">
    <property type="entry name" value="RNA PSEUDOURIDYLATE SYNTHASE DOMAIN-CONTAINING PROTEIN 1"/>
    <property type="match status" value="1"/>
</dbReference>
<dbReference type="EMBL" id="CZQC01000050">
    <property type="protein sequence ID" value="CUS41688.1"/>
    <property type="molecule type" value="Genomic_DNA"/>
</dbReference>
<dbReference type="EC" id="4.2.1.70" evidence="3"/>
<comment type="similarity">
    <text evidence="1">Belongs to the pseudouridine synthase RluA family.</text>
</comment>
<dbReference type="InterPro" id="IPR050188">
    <property type="entry name" value="RluA_PseudoU_synthase"/>
</dbReference>
<name>A0A160TDE2_9ZZZZ</name>
<sequence>MTAIDYIAPHFPRLNLDELAQYFADERVWLKVSEDNHAEIKQILISAHYVLQTHDRLCVEISNHGEDPVNTNWTTVWENHELLAIYKPPLLPVSRTTRNLYGTLISLVRRHSPWTQAQLLHRLDTETSGLILLAKNSYADKKWKKNFERLMQGKIYHAWVFGRPSWNEMTLECEISEREDSAIRSRMYVVENGVTDYKNPKFSKTHFQVIRNDGARTLVECRLFTGKKHQIRAHLAYLGYPIVGDKIYAFDGLYYLKRFQGPLTAEDFRILGSEHHLLKAVRLELCIEKDSIQIIELK</sequence>
<dbReference type="GO" id="GO:0000455">
    <property type="term" value="P:enzyme-directed rRNA pseudouridine synthesis"/>
    <property type="evidence" value="ECO:0007669"/>
    <property type="project" value="TreeGrafter"/>
</dbReference>
<dbReference type="GO" id="GO:0003723">
    <property type="term" value="F:RNA binding"/>
    <property type="evidence" value="ECO:0007669"/>
    <property type="project" value="InterPro"/>
</dbReference>
<dbReference type="PANTHER" id="PTHR21600">
    <property type="entry name" value="MITOCHONDRIAL RNA PSEUDOURIDINE SYNTHASE"/>
    <property type="match status" value="1"/>
</dbReference>
<organism evidence="3">
    <name type="scientific">hydrothermal vent metagenome</name>
    <dbReference type="NCBI Taxonomy" id="652676"/>
    <lineage>
        <taxon>unclassified sequences</taxon>
        <taxon>metagenomes</taxon>
        <taxon>ecological metagenomes</taxon>
    </lineage>
</organism>
<reference evidence="3" key="1">
    <citation type="submission" date="2015-10" db="EMBL/GenBank/DDBJ databases">
        <authorList>
            <person name="Gilbert D.G."/>
        </authorList>
    </citation>
    <scope>NUCLEOTIDE SEQUENCE</scope>
</reference>
<dbReference type="PROSITE" id="PS01129">
    <property type="entry name" value="PSI_RLU"/>
    <property type="match status" value="1"/>
</dbReference>
<dbReference type="InterPro" id="IPR006145">
    <property type="entry name" value="PsdUridine_synth_RsuA/RluA"/>
</dbReference>
<evidence type="ECO:0000259" key="2">
    <source>
        <dbReference type="Pfam" id="PF00849"/>
    </source>
</evidence>
<dbReference type="GO" id="GO:0004730">
    <property type="term" value="F:pseudouridylate synthase activity"/>
    <property type="evidence" value="ECO:0007669"/>
    <property type="project" value="UniProtKB-EC"/>
</dbReference>
<dbReference type="InterPro" id="IPR006224">
    <property type="entry name" value="PsdUridine_synth_RluA-like_CS"/>
</dbReference>
<dbReference type="GO" id="GO:0009982">
    <property type="term" value="F:pseudouridine synthase activity"/>
    <property type="evidence" value="ECO:0007669"/>
    <property type="project" value="InterPro"/>
</dbReference>
<proteinExistence type="inferred from homology"/>
<dbReference type="AlphaFoldDB" id="A0A160TDE2"/>
<dbReference type="CDD" id="cd02869">
    <property type="entry name" value="PseudoU_synth_RluA_like"/>
    <property type="match status" value="1"/>
</dbReference>
<accession>A0A160TDE2</accession>
<dbReference type="Gene3D" id="3.30.2350.10">
    <property type="entry name" value="Pseudouridine synthase"/>
    <property type="match status" value="1"/>
</dbReference>
<protein>
    <submittedName>
        <fullName evidence="3">Ribosomal large subunit pseudouridine synthase A</fullName>
        <ecNumber evidence="3">4.2.1.70</ecNumber>
    </submittedName>
</protein>
<dbReference type="Pfam" id="PF00849">
    <property type="entry name" value="PseudoU_synth_2"/>
    <property type="match status" value="1"/>
</dbReference>
<gene>
    <name evidence="3" type="ORF">MGWOODY_Tha2207</name>
</gene>
<dbReference type="SUPFAM" id="SSF55120">
    <property type="entry name" value="Pseudouridine synthase"/>
    <property type="match status" value="1"/>
</dbReference>
<evidence type="ECO:0000313" key="3">
    <source>
        <dbReference type="EMBL" id="CUS41688.1"/>
    </source>
</evidence>
<keyword evidence="3" id="KW-0456">Lyase</keyword>
<dbReference type="InterPro" id="IPR020103">
    <property type="entry name" value="PsdUridine_synth_cat_dom_sf"/>
</dbReference>
<feature type="domain" description="Pseudouridine synthase RsuA/RluA-like" evidence="2">
    <location>
        <begin position="82"/>
        <end position="236"/>
    </location>
</feature>